<organism evidence="1 2">
    <name type="scientific">Aminirod propionatiphilus</name>
    <dbReference type="NCBI Taxonomy" id="3415223"/>
    <lineage>
        <taxon>Bacteria</taxon>
        <taxon>Thermotogati</taxon>
        <taxon>Synergistota</taxon>
        <taxon>Synergistia</taxon>
        <taxon>Synergistales</taxon>
        <taxon>Aminiphilaceae</taxon>
        <taxon>Aminirod</taxon>
    </lineage>
</organism>
<gene>
    <name evidence="1" type="ORF">KIH16_10990</name>
</gene>
<protein>
    <submittedName>
        <fullName evidence="1">Xanthine dehydrogenase family protein subunit M</fullName>
    </submittedName>
</protein>
<dbReference type="EMBL" id="CP074691">
    <property type="protein sequence ID" value="QVL35685.1"/>
    <property type="molecule type" value="Genomic_DNA"/>
</dbReference>
<proteinExistence type="predicted"/>
<reference evidence="1" key="1">
    <citation type="submission" date="2021-05" db="EMBL/GenBank/DDBJ databases">
        <title>An isolated secondary fermenter in methanogenic hydrocarbon-degrading communities.</title>
        <authorList>
            <person name="Liu Y.-F."/>
            <person name="Liu Z.-l."/>
        </authorList>
    </citation>
    <scope>NUCLEOTIDE SEQUENCE</scope>
    <source>
        <strain evidence="1">L-13</strain>
    </source>
</reference>
<keyword evidence="2" id="KW-1185">Reference proteome</keyword>
<evidence type="ECO:0000313" key="1">
    <source>
        <dbReference type="EMBL" id="QVL35685.1"/>
    </source>
</evidence>
<evidence type="ECO:0000313" key="2">
    <source>
        <dbReference type="Proteomes" id="UP000682204"/>
    </source>
</evidence>
<dbReference type="Proteomes" id="UP000682204">
    <property type="component" value="Chromosome"/>
</dbReference>
<accession>A0ACD1DTY5</accession>
<sequence>MKLAQHLFPETIEECLSLLARHEGRARVLAGGTDLFLWMKEEKISADVFVDIAAVESLRGIDVSDDRVIIGPAATHAEVAAHGEIKRLFPALADGCRSVGSPQIRNVATLGGNIVSAQPAADSAVPLVALGARCEIAGPSGRRVEALEDLYEGVGKSRVDPTKELITKIIVDCPRGPSGNAYGRISPREAMSLPVVNAASMIVTDGEVIVEARIVTAPVAVTPFRAREAEAYLRGKRPNNRGDLARAAQIAEEEARPRDSLLRGSGEYRKALVRDLVETTLFRAAERLG</sequence>
<name>A0ACD1DTY5_9BACT</name>